<sequence length="105" mass="12373">MNHIYIIWYDDTTYGAAVRKISKIEKLKLQFKQHPVPKDLTFHDLRTLLEHYGCTFYNDNGGSHYTISTPHEKYPTTFSDHGILKNYQIKLALKILDELESEDKK</sequence>
<gene>
    <name evidence="1" type="ORF">LASUN_00530</name>
</gene>
<dbReference type="Proteomes" id="UP000177010">
    <property type="component" value="Unassembled WGS sequence"/>
</dbReference>
<name>A0A1E7XIW4_9LACO</name>
<dbReference type="STRING" id="481719.LASUN_00530"/>
<proteinExistence type="predicted"/>
<evidence type="ECO:0000313" key="2">
    <source>
        <dbReference type="Proteomes" id="UP000177010"/>
    </source>
</evidence>
<accession>A0A1E7XIW4</accession>
<dbReference type="EMBL" id="MIQE01000002">
    <property type="protein sequence ID" value="OFA13054.1"/>
    <property type="molecule type" value="Genomic_DNA"/>
</dbReference>
<reference evidence="1 2" key="1">
    <citation type="submission" date="2016-09" db="EMBL/GenBank/DDBJ databases">
        <title>Genome Sequence of Lactobacillus sunkii Strain CG01.</title>
        <authorList>
            <person name="Poehlein A."/>
            <person name="Gabris C."/>
            <person name="Bengelsdorf F.R."/>
            <person name="Duerre P."/>
            <person name="Daniel R."/>
        </authorList>
    </citation>
    <scope>NUCLEOTIDE SEQUENCE [LARGE SCALE GENOMIC DNA]</scope>
    <source>
        <strain evidence="1 2">CG_D</strain>
    </source>
</reference>
<comment type="caution">
    <text evidence="1">The sequence shown here is derived from an EMBL/GenBank/DDBJ whole genome shotgun (WGS) entry which is preliminary data.</text>
</comment>
<evidence type="ECO:0008006" key="3">
    <source>
        <dbReference type="Google" id="ProtNLM"/>
    </source>
</evidence>
<dbReference type="AlphaFoldDB" id="A0A1E7XIW4"/>
<dbReference type="SUPFAM" id="SSF54786">
    <property type="entry name" value="YcfA/nrd intein domain"/>
    <property type="match status" value="1"/>
</dbReference>
<evidence type="ECO:0000313" key="1">
    <source>
        <dbReference type="EMBL" id="OFA13054.1"/>
    </source>
</evidence>
<protein>
    <recommendedName>
        <fullName evidence="3">YcfA-like protein</fullName>
    </recommendedName>
</protein>
<organism evidence="1 2">
    <name type="scientific">Lentilactobacillus sunkii</name>
    <dbReference type="NCBI Taxonomy" id="481719"/>
    <lineage>
        <taxon>Bacteria</taxon>
        <taxon>Bacillati</taxon>
        <taxon>Bacillota</taxon>
        <taxon>Bacilli</taxon>
        <taxon>Lactobacillales</taxon>
        <taxon>Lactobacillaceae</taxon>
        <taxon>Lentilactobacillus</taxon>
    </lineage>
</organism>